<dbReference type="AlphaFoldDB" id="A0A164IT84"/>
<evidence type="ECO:0000313" key="2">
    <source>
        <dbReference type="Proteomes" id="UP000076858"/>
    </source>
</evidence>
<accession>A0A164IT84</accession>
<protein>
    <submittedName>
        <fullName evidence="1">Uncharacterized protein</fullName>
    </submittedName>
</protein>
<name>A0A164IT84_9CRUS</name>
<sequence length="52" mass="5744">METPNYFNQYASYLLGNCYWLIGYVSIGEAGEAPLADALKFSRALAHAKASR</sequence>
<reference evidence="1 2" key="1">
    <citation type="submission" date="2016-03" db="EMBL/GenBank/DDBJ databases">
        <title>EvidentialGene: Evidence-directed Construction of Genes on Genomes.</title>
        <authorList>
            <person name="Gilbert D.G."/>
            <person name="Choi J.-H."/>
            <person name="Mockaitis K."/>
            <person name="Colbourne J."/>
            <person name="Pfrender M."/>
        </authorList>
    </citation>
    <scope>NUCLEOTIDE SEQUENCE [LARGE SCALE GENOMIC DNA]</scope>
    <source>
        <strain evidence="1 2">Xinb3</strain>
        <tissue evidence="1">Complete organism</tissue>
    </source>
</reference>
<evidence type="ECO:0000313" key="1">
    <source>
        <dbReference type="EMBL" id="KZS01593.1"/>
    </source>
</evidence>
<proteinExistence type="predicted"/>
<organism evidence="1 2">
    <name type="scientific">Daphnia magna</name>
    <dbReference type="NCBI Taxonomy" id="35525"/>
    <lineage>
        <taxon>Eukaryota</taxon>
        <taxon>Metazoa</taxon>
        <taxon>Ecdysozoa</taxon>
        <taxon>Arthropoda</taxon>
        <taxon>Crustacea</taxon>
        <taxon>Branchiopoda</taxon>
        <taxon>Diplostraca</taxon>
        <taxon>Cladocera</taxon>
        <taxon>Anomopoda</taxon>
        <taxon>Daphniidae</taxon>
        <taxon>Daphnia</taxon>
    </lineage>
</organism>
<comment type="caution">
    <text evidence="1">The sequence shown here is derived from an EMBL/GenBank/DDBJ whole genome shotgun (WGS) entry which is preliminary data.</text>
</comment>
<keyword evidence="2" id="KW-1185">Reference proteome</keyword>
<dbReference type="EMBL" id="LRGB01006533">
    <property type="protein sequence ID" value="KZS01593.1"/>
    <property type="molecule type" value="Genomic_DNA"/>
</dbReference>
<dbReference type="Proteomes" id="UP000076858">
    <property type="component" value="Unassembled WGS sequence"/>
</dbReference>
<gene>
    <name evidence="1" type="ORF">APZ42_001703</name>
</gene>